<gene>
    <name evidence="10" type="ORF">UFOPK3684_00621</name>
</gene>
<dbReference type="EMBL" id="CAFBMZ010000033">
    <property type="protein sequence ID" value="CAB4924979.1"/>
    <property type="molecule type" value="Genomic_DNA"/>
</dbReference>
<evidence type="ECO:0000256" key="6">
    <source>
        <dbReference type="ARBA" id="ARBA00023136"/>
    </source>
</evidence>
<keyword evidence="6 8" id="KW-0472">Membrane</keyword>
<organism evidence="10">
    <name type="scientific">freshwater metagenome</name>
    <dbReference type="NCBI Taxonomy" id="449393"/>
    <lineage>
        <taxon>unclassified sequences</taxon>
        <taxon>metagenomes</taxon>
        <taxon>ecological metagenomes</taxon>
    </lineage>
</organism>
<evidence type="ECO:0000259" key="9">
    <source>
        <dbReference type="Pfam" id="PF18916"/>
    </source>
</evidence>
<dbReference type="GO" id="GO:0016872">
    <property type="term" value="F:intramolecular lyase activity"/>
    <property type="evidence" value="ECO:0007669"/>
    <property type="project" value="InterPro"/>
</dbReference>
<evidence type="ECO:0000256" key="5">
    <source>
        <dbReference type="ARBA" id="ARBA00022989"/>
    </source>
</evidence>
<evidence type="ECO:0000256" key="8">
    <source>
        <dbReference type="SAM" id="Phobius"/>
    </source>
</evidence>
<dbReference type="GO" id="GO:0016117">
    <property type="term" value="P:carotenoid biosynthetic process"/>
    <property type="evidence" value="ECO:0007669"/>
    <property type="project" value="UniProtKB-KW"/>
</dbReference>
<keyword evidence="5 8" id="KW-1133">Transmembrane helix</keyword>
<keyword evidence="3 8" id="KW-0812">Transmembrane</keyword>
<feature type="transmembrane region" description="Helical" evidence="8">
    <location>
        <begin position="36"/>
        <end position="54"/>
    </location>
</feature>
<evidence type="ECO:0000256" key="7">
    <source>
        <dbReference type="ARBA" id="ARBA00023235"/>
    </source>
</evidence>
<keyword evidence="7" id="KW-0413">Isomerase</keyword>
<keyword evidence="4" id="KW-0125">Carotenoid biosynthesis</keyword>
<dbReference type="GO" id="GO:0045436">
    <property type="term" value="F:lycopene beta cyclase activity"/>
    <property type="evidence" value="ECO:0007669"/>
    <property type="project" value="UniProtKB-ARBA"/>
</dbReference>
<sequence>MLKFGYMAMIVFTVVGSFWLEIIVKVNVLRRFWHAMQSIAPVALLFIAWDAYAIRHGHWHFDSAQILGLYGPLCIPIEEYLFFVVVPLAAIMTIEAVRNVKKHWKV</sequence>
<comment type="pathway">
    <text evidence="2">Carotenoid biosynthesis.</text>
</comment>
<dbReference type="InterPro" id="IPR017825">
    <property type="entry name" value="Lycopene_cyclase_dom"/>
</dbReference>
<evidence type="ECO:0000256" key="2">
    <source>
        <dbReference type="ARBA" id="ARBA00004829"/>
    </source>
</evidence>
<comment type="subcellular location">
    <subcellularLocation>
        <location evidence="1">Membrane</location>
        <topology evidence="1">Multi-pass membrane protein</topology>
    </subcellularLocation>
</comment>
<evidence type="ECO:0000256" key="3">
    <source>
        <dbReference type="ARBA" id="ARBA00022692"/>
    </source>
</evidence>
<reference evidence="10" key="1">
    <citation type="submission" date="2020-05" db="EMBL/GenBank/DDBJ databases">
        <authorList>
            <person name="Chiriac C."/>
            <person name="Salcher M."/>
            <person name="Ghai R."/>
            <person name="Kavagutti S V."/>
        </authorList>
    </citation>
    <scope>NUCLEOTIDE SEQUENCE</scope>
</reference>
<evidence type="ECO:0000313" key="10">
    <source>
        <dbReference type="EMBL" id="CAB4924979.1"/>
    </source>
</evidence>
<dbReference type="Pfam" id="PF18916">
    <property type="entry name" value="Lycopene_cyc"/>
    <property type="match status" value="1"/>
</dbReference>
<dbReference type="AlphaFoldDB" id="A0A6J7I2L4"/>
<name>A0A6J7I2L4_9ZZZZ</name>
<evidence type="ECO:0000256" key="1">
    <source>
        <dbReference type="ARBA" id="ARBA00004141"/>
    </source>
</evidence>
<protein>
    <submittedName>
        <fullName evidence="10">Unannotated protein</fullName>
    </submittedName>
</protein>
<feature type="transmembrane region" description="Helical" evidence="8">
    <location>
        <begin position="80"/>
        <end position="97"/>
    </location>
</feature>
<dbReference type="NCBIfam" id="TIGR03462">
    <property type="entry name" value="CarR_dom_SF"/>
    <property type="match status" value="1"/>
</dbReference>
<feature type="domain" description="Lycopene cyclase" evidence="9">
    <location>
        <begin position="8"/>
        <end position="95"/>
    </location>
</feature>
<dbReference type="GO" id="GO:0016120">
    <property type="term" value="P:carotene biosynthetic process"/>
    <property type="evidence" value="ECO:0007669"/>
    <property type="project" value="UniProtKB-ARBA"/>
</dbReference>
<evidence type="ECO:0000256" key="4">
    <source>
        <dbReference type="ARBA" id="ARBA00022746"/>
    </source>
</evidence>
<dbReference type="GO" id="GO:0016020">
    <property type="term" value="C:membrane"/>
    <property type="evidence" value="ECO:0007669"/>
    <property type="project" value="UniProtKB-SubCell"/>
</dbReference>
<accession>A0A6J7I2L4</accession>
<proteinExistence type="predicted"/>
<feature type="transmembrane region" description="Helical" evidence="8">
    <location>
        <begin position="6"/>
        <end position="24"/>
    </location>
</feature>